<feature type="non-terminal residue" evidence="1">
    <location>
        <position position="1"/>
    </location>
</feature>
<gene>
    <name evidence="1" type="ORF">GAZ09_24740</name>
</gene>
<protein>
    <submittedName>
        <fullName evidence="1">Uncharacterized protein</fullName>
    </submittedName>
</protein>
<accession>A0A6G0GGQ8</accession>
<proteinExistence type="predicted"/>
<dbReference type="EMBL" id="WDBZ01000147">
    <property type="protein sequence ID" value="KAB6442090.1"/>
    <property type="molecule type" value="Genomic_DNA"/>
</dbReference>
<dbReference type="Proteomes" id="UP000483142">
    <property type="component" value="Unassembled WGS sequence"/>
</dbReference>
<reference evidence="1 2" key="1">
    <citation type="journal article" date="2019" name="Nat. Med.">
        <title>A library of human gut bacterial isolates paired with longitudinal multiomics data enables mechanistic microbiome research.</title>
        <authorList>
            <person name="Poyet M."/>
            <person name="Groussin M."/>
            <person name="Gibbons S.M."/>
            <person name="Avila-Pacheco J."/>
            <person name="Jiang X."/>
            <person name="Kearney S.M."/>
            <person name="Perrotta A.R."/>
            <person name="Berdy B."/>
            <person name="Zhao S."/>
            <person name="Lieberman T.D."/>
            <person name="Swanson P.K."/>
            <person name="Smith M."/>
            <person name="Roesemann S."/>
            <person name="Alexander J.E."/>
            <person name="Rich S.A."/>
            <person name="Livny J."/>
            <person name="Vlamakis H."/>
            <person name="Clish C."/>
            <person name="Bullock K."/>
            <person name="Deik A."/>
            <person name="Scott J."/>
            <person name="Pierce K.A."/>
            <person name="Xavier R.J."/>
            <person name="Alm E.J."/>
        </authorList>
    </citation>
    <scope>NUCLEOTIDE SEQUENCE [LARGE SCALE GENOMIC DNA]</scope>
    <source>
        <strain evidence="1 2">BIOML-A141</strain>
    </source>
</reference>
<organism evidence="1 2">
    <name type="scientific">Phocaeicola vulgatus</name>
    <name type="common">Bacteroides vulgatus</name>
    <dbReference type="NCBI Taxonomy" id="821"/>
    <lineage>
        <taxon>Bacteria</taxon>
        <taxon>Pseudomonadati</taxon>
        <taxon>Bacteroidota</taxon>
        <taxon>Bacteroidia</taxon>
        <taxon>Bacteroidales</taxon>
        <taxon>Bacteroidaceae</taxon>
        <taxon>Phocaeicola</taxon>
    </lineage>
</organism>
<comment type="caution">
    <text evidence="1">The sequence shown here is derived from an EMBL/GenBank/DDBJ whole genome shotgun (WGS) entry which is preliminary data.</text>
</comment>
<dbReference type="AlphaFoldDB" id="A0A6G0GGQ8"/>
<evidence type="ECO:0000313" key="2">
    <source>
        <dbReference type="Proteomes" id="UP000483142"/>
    </source>
</evidence>
<evidence type="ECO:0000313" key="1">
    <source>
        <dbReference type="EMBL" id="KAB6442090.1"/>
    </source>
</evidence>
<name>A0A6G0GGQ8_PHOVU</name>
<sequence>LGGRPKERYTEEERELFREIARLKGPLQRLNNYFGGRQYREVFEENQALINELKKILSR</sequence>